<feature type="transmembrane region" description="Helical" evidence="2">
    <location>
        <begin position="101"/>
        <end position="125"/>
    </location>
</feature>
<keyword evidence="4" id="KW-1185">Reference proteome</keyword>
<dbReference type="OrthoDB" id="8795105at2"/>
<protein>
    <submittedName>
        <fullName evidence="3">Uncharacterized protein</fullName>
    </submittedName>
</protein>
<name>A0A0K6GT22_9NEIS</name>
<dbReference type="AlphaFoldDB" id="A0A0K6GT22"/>
<dbReference type="Proteomes" id="UP000243535">
    <property type="component" value="Unassembled WGS sequence"/>
</dbReference>
<feature type="transmembrane region" description="Helical" evidence="2">
    <location>
        <begin position="137"/>
        <end position="159"/>
    </location>
</feature>
<organism evidence="3 4">
    <name type="scientific">Gulbenkiania indica</name>
    <dbReference type="NCBI Taxonomy" id="375574"/>
    <lineage>
        <taxon>Bacteria</taxon>
        <taxon>Pseudomonadati</taxon>
        <taxon>Pseudomonadota</taxon>
        <taxon>Betaproteobacteria</taxon>
        <taxon>Neisseriales</taxon>
        <taxon>Chromobacteriaceae</taxon>
        <taxon>Gulbenkiania</taxon>
    </lineage>
</organism>
<feature type="transmembrane region" description="Helical" evidence="2">
    <location>
        <begin position="231"/>
        <end position="249"/>
    </location>
</feature>
<feature type="transmembrane region" description="Helical" evidence="2">
    <location>
        <begin position="23"/>
        <end position="43"/>
    </location>
</feature>
<dbReference type="STRING" id="375574.GCA_001418035_00554"/>
<evidence type="ECO:0000313" key="4">
    <source>
        <dbReference type="Proteomes" id="UP000243535"/>
    </source>
</evidence>
<feature type="transmembrane region" description="Helical" evidence="2">
    <location>
        <begin position="50"/>
        <end position="67"/>
    </location>
</feature>
<feature type="region of interest" description="Disordered" evidence="1">
    <location>
        <begin position="320"/>
        <end position="343"/>
    </location>
</feature>
<feature type="transmembrane region" description="Helical" evidence="2">
    <location>
        <begin position="195"/>
        <end position="219"/>
    </location>
</feature>
<accession>A0A0K6GT22</accession>
<keyword evidence="2" id="KW-0472">Membrane</keyword>
<feature type="transmembrane region" description="Helical" evidence="2">
    <location>
        <begin position="255"/>
        <end position="280"/>
    </location>
</feature>
<feature type="compositionally biased region" description="Polar residues" evidence="1">
    <location>
        <begin position="327"/>
        <end position="336"/>
    </location>
</feature>
<dbReference type="EMBL" id="CYHA01000001">
    <property type="protein sequence ID" value="CUA81909.1"/>
    <property type="molecule type" value="Genomic_DNA"/>
</dbReference>
<dbReference type="RefSeq" id="WP_055433325.1">
    <property type="nucleotide sequence ID" value="NZ_CYHA01000001.1"/>
</dbReference>
<proteinExistence type="predicted"/>
<gene>
    <name evidence="3" type="ORF">Ga0061063_0756</name>
</gene>
<keyword evidence="2" id="KW-1133">Transmembrane helix</keyword>
<evidence type="ECO:0000256" key="1">
    <source>
        <dbReference type="SAM" id="MobiDB-lite"/>
    </source>
</evidence>
<keyword evidence="2" id="KW-0812">Transmembrane</keyword>
<evidence type="ECO:0000256" key="2">
    <source>
        <dbReference type="SAM" id="Phobius"/>
    </source>
</evidence>
<sequence>MKLSEQLRNANGLLDATGAITNWRALTLLGLTFVTAALLLTVCIASNNGFLAFVGALLFGLTLFYGGNAVGITLMDAAANEGRVRPMATAVMVSLFSSHRLIVLALLAALVMTVLFLVVALALFLCKIPVLGPLLTVVVLPVGALLVGLSFFVFNFVFYPMAAAAVWNGAGIRETISHLLAIARQKLASVLIQEVLLMLLVGLISLFIGIVVFYGLFVVGSMASGILVPEGLTRMLLMGGPAMLLGMGGGEGSGAYMMAMSVGAGLLIAIGMIIPGLITLQGYCQIYLSSLQGLDVAHARQLVEEGSAALRRKQEEMRRRLEETQRKTAQPGTSTPVVAPTTASANPSTAAAAVCPACHTVLEEPDGKFCGECGHQLR</sequence>
<reference evidence="4" key="1">
    <citation type="submission" date="2015-08" db="EMBL/GenBank/DDBJ databases">
        <authorList>
            <person name="Varghese N."/>
        </authorList>
    </citation>
    <scope>NUCLEOTIDE SEQUENCE [LARGE SCALE GENOMIC DNA]</scope>
    <source>
        <strain evidence="4">DSM 17901</strain>
    </source>
</reference>
<evidence type="ECO:0000313" key="3">
    <source>
        <dbReference type="EMBL" id="CUA81909.1"/>
    </source>
</evidence>